<evidence type="ECO:0000256" key="5">
    <source>
        <dbReference type="ARBA" id="ARBA00023163"/>
    </source>
</evidence>
<feature type="region of interest" description="Disordered" evidence="9">
    <location>
        <begin position="168"/>
        <end position="193"/>
    </location>
</feature>
<dbReference type="InterPro" id="IPR038566">
    <property type="entry name" value="Mediator_Med6_sf"/>
</dbReference>
<evidence type="ECO:0000256" key="7">
    <source>
        <dbReference type="ARBA" id="ARBA00031259"/>
    </source>
</evidence>
<reference evidence="11" key="1">
    <citation type="submission" date="2024-04" db="EMBL/GenBank/DDBJ databases">
        <authorList>
            <person name="Shaw F."/>
            <person name="Minotto A."/>
        </authorList>
    </citation>
    <scope>NUCLEOTIDE SEQUENCE [LARGE SCALE GENOMIC DNA]</scope>
</reference>
<evidence type="ECO:0000256" key="4">
    <source>
        <dbReference type="ARBA" id="ARBA00023015"/>
    </source>
</evidence>
<comment type="function">
    <text evidence="8">Component of the Mediator complex, a coactivator involved in the regulated transcription of nearly all RNA polymerase II-dependent genes. Mediator functions as a bridge to convey information from gene-specific regulatory proteins to the basal RNA polymerase II transcription machinery. Mediator is recruited to promoters by direct interactions with regulatory proteins and serves as a scaffold for the assembly of a functional preinitiation complex with RNA polymerase II and the general transcription factors.</text>
</comment>
<evidence type="ECO:0000256" key="8">
    <source>
        <dbReference type="RuleBase" id="RU364143"/>
    </source>
</evidence>
<dbReference type="EMBL" id="OZ037944">
    <property type="protein sequence ID" value="CAL1696363.1"/>
    <property type="molecule type" value="Genomic_DNA"/>
</dbReference>
<organism evidence="10 11">
    <name type="scientific">Somion occarium</name>
    <dbReference type="NCBI Taxonomy" id="3059160"/>
    <lineage>
        <taxon>Eukaryota</taxon>
        <taxon>Fungi</taxon>
        <taxon>Dikarya</taxon>
        <taxon>Basidiomycota</taxon>
        <taxon>Agaricomycotina</taxon>
        <taxon>Agaricomycetes</taxon>
        <taxon>Polyporales</taxon>
        <taxon>Cerrenaceae</taxon>
        <taxon>Somion</taxon>
    </lineage>
</organism>
<evidence type="ECO:0000313" key="11">
    <source>
        <dbReference type="Proteomes" id="UP001497453"/>
    </source>
</evidence>
<keyword evidence="11" id="KW-1185">Reference proteome</keyword>
<comment type="subunit">
    <text evidence="8">Component of the Mediator complex.</text>
</comment>
<keyword evidence="8" id="KW-0010">Activator</keyword>
<dbReference type="InterPro" id="IPR007018">
    <property type="entry name" value="Mediator_Med6"/>
</dbReference>
<gene>
    <name evidence="8" type="primary">MED6</name>
    <name evidence="10" type="ORF">GFSPODELE1_LOCUS1153</name>
</gene>
<evidence type="ECO:0000256" key="2">
    <source>
        <dbReference type="ARBA" id="ARBA00007526"/>
    </source>
</evidence>
<evidence type="ECO:0000313" key="10">
    <source>
        <dbReference type="EMBL" id="CAL1696363.1"/>
    </source>
</evidence>
<evidence type="ECO:0000256" key="1">
    <source>
        <dbReference type="ARBA" id="ARBA00004123"/>
    </source>
</evidence>
<dbReference type="Proteomes" id="UP001497453">
    <property type="component" value="Chromosome 1"/>
</dbReference>
<proteinExistence type="inferred from homology"/>
<accession>A0ABP1CL02</accession>
<feature type="region of interest" description="Disordered" evidence="9">
    <location>
        <begin position="229"/>
        <end position="300"/>
    </location>
</feature>
<protein>
    <recommendedName>
        <fullName evidence="3 8">Mediator of RNA polymerase II transcription subunit 6</fullName>
    </recommendedName>
    <alternativeName>
        <fullName evidence="7 8">Mediator complex subunit 6</fullName>
    </alternativeName>
</protein>
<comment type="subcellular location">
    <subcellularLocation>
        <location evidence="1 8">Nucleus</location>
    </subcellularLocation>
</comment>
<sequence length="300" mass="33362">MDITDLHPPDDYSHRFFIWHEWIQANGPLTNENVFDYFATSMFYDKQSNNQVLRMQTMHTGVPLVNEAEELRRFTGIEFALVHSQPPSMFIIHKRERFSPDEFRPLAAYFIINNRIYQSPDVYSLISNRLLTSLHSLQTSLDTLRSHRPAYTPRTGFVWPVMEASASEDASKRGTDGELQKPEDPQSIVPKREKITVSDAARKRQQNNMLLWNAIRSTAVHATQSFTLPSSISEQTAPETPTAGTGTPSAATPAPIPARAATPKTASNAPTPGQEVPPPKGPTGGGKKKKKRTSIAPPTG</sequence>
<keyword evidence="4 8" id="KW-0805">Transcription regulation</keyword>
<keyword evidence="6 8" id="KW-0539">Nucleus</keyword>
<feature type="compositionally biased region" description="Low complexity" evidence="9">
    <location>
        <begin position="236"/>
        <end position="266"/>
    </location>
</feature>
<evidence type="ECO:0000256" key="9">
    <source>
        <dbReference type="SAM" id="MobiDB-lite"/>
    </source>
</evidence>
<evidence type="ECO:0000256" key="6">
    <source>
        <dbReference type="ARBA" id="ARBA00023242"/>
    </source>
</evidence>
<name>A0ABP1CL02_9APHY</name>
<dbReference type="Pfam" id="PF04934">
    <property type="entry name" value="Med6"/>
    <property type="match status" value="1"/>
</dbReference>
<comment type="similarity">
    <text evidence="2 8">Belongs to the Mediator complex subunit 6 family.</text>
</comment>
<dbReference type="Gene3D" id="3.10.450.580">
    <property type="entry name" value="Mediator complex, subunit Med6"/>
    <property type="match status" value="1"/>
</dbReference>
<evidence type="ECO:0000256" key="3">
    <source>
        <dbReference type="ARBA" id="ARBA00020634"/>
    </source>
</evidence>
<keyword evidence="5 8" id="KW-0804">Transcription</keyword>
<dbReference type="PANTHER" id="PTHR13104">
    <property type="entry name" value="MED-6-RELATED"/>
    <property type="match status" value="1"/>
</dbReference>
<feature type="compositionally biased region" description="Basic and acidic residues" evidence="9">
    <location>
        <begin position="169"/>
        <end position="193"/>
    </location>
</feature>